<evidence type="ECO:0000256" key="10">
    <source>
        <dbReference type="HAMAP-Rule" id="MF_00033"/>
    </source>
</evidence>
<dbReference type="Proteomes" id="UP000262142">
    <property type="component" value="Unassembled WGS sequence"/>
</dbReference>
<keyword evidence="1 10" id="KW-1003">Cell membrane</keyword>
<gene>
    <name evidence="10 13" type="primary">murG</name>
    <name evidence="13" type="ORF">SAMEA104719789_00075</name>
</gene>
<evidence type="ECO:0000256" key="8">
    <source>
        <dbReference type="ARBA" id="ARBA00023306"/>
    </source>
</evidence>
<keyword evidence="4 10" id="KW-0808">Transferase</keyword>
<dbReference type="GO" id="GO:0051991">
    <property type="term" value="F:UDP-N-acetyl-D-glucosamine:N-acetylmuramoyl-L-alanyl-D-glutamyl-meso-2,6-diaminopimelyl-D-alanyl-D-alanine-diphosphoundecaprenol 4-beta-N-acetylglucosaminlytransferase activity"/>
    <property type="evidence" value="ECO:0007669"/>
    <property type="project" value="RHEA"/>
</dbReference>
<accession>A0A383TTJ9</accession>
<dbReference type="CDD" id="cd03785">
    <property type="entry name" value="GT28_MurG"/>
    <property type="match status" value="1"/>
</dbReference>
<evidence type="ECO:0000256" key="7">
    <source>
        <dbReference type="ARBA" id="ARBA00023136"/>
    </source>
</evidence>
<keyword evidence="6 10" id="KW-0573">Peptidoglycan synthesis</keyword>
<evidence type="ECO:0000256" key="1">
    <source>
        <dbReference type="ARBA" id="ARBA00022475"/>
    </source>
</evidence>
<dbReference type="GO" id="GO:0071555">
    <property type="term" value="P:cell wall organization"/>
    <property type="evidence" value="ECO:0007669"/>
    <property type="project" value="UniProtKB-KW"/>
</dbReference>
<keyword evidence="14" id="KW-1185">Reference proteome</keyword>
<keyword evidence="9 10" id="KW-0961">Cell wall biogenesis/degradation</keyword>
<keyword evidence="3 10" id="KW-0328">Glycosyltransferase</keyword>
<evidence type="ECO:0000313" key="14">
    <source>
        <dbReference type="Proteomes" id="UP000262142"/>
    </source>
</evidence>
<feature type="binding site" evidence="10">
    <location>
        <begin position="18"/>
        <end position="20"/>
    </location>
    <ligand>
        <name>UDP-N-acetyl-alpha-D-glucosamine</name>
        <dbReference type="ChEBI" id="CHEBI:57705"/>
    </ligand>
</feature>
<evidence type="ECO:0000256" key="9">
    <source>
        <dbReference type="ARBA" id="ARBA00023316"/>
    </source>
</evidence>
<feature type="binding site" evidence="10">
    <location>
        <position position="302"/>
    </location>
    <ligand>
        <name>UDP-N-acetyl-alpha-D-glucosamine</name>
        <dbReference type="ChEBI" id="CHEBI:57705"/>
    </ligand>
</feature>
<sequence>MKQTYKTSPKFIFSAGGTGGHIYPAIAIADEIRTRLPKAEFLFIGANGKMEMEKVPLAGYDIKGIDISGIQRNRWWANFCLPYKIFKSLRKSSKIIKEFSPDMVIGTGGYASGPAMWAAARRGIPILIQEQNSFPGITNKLLKNKAFAICTAYPKMESFFPVGKIHLTGNPIRSELFQHLPEQRKAKEALGFDPDLPMVFSFGGSLGARGINNAWKTNFETLKNSEIQLLWQTGKTDFLSLKKFDGKSRKIQLKEFIYDMPMAYAAADLIVARAGAMSISELSLVGKPTIFVPLPTAAEDHQTKNARSLVNENAAIMIANENISSSIMPVIQDLLSDTNKQKKLSENFLKLGKPYSTRDIVNIIFEKLEIEA</sequence>
<dbReference type="EC" id="2.4.1.227" evidence="10"/>
<proteinExistence type="inferred from homology"/>
<evidence type="ECO:0000256" key="3">
    <source>
        <dbReference type="ARBA" id="ARBA00022676"/>
    </source>
</evidence>
<organism evidence="13 14">
    <name type="scientific">Candidatus Ornithobacterium hominis</name>
    <dbReference type="NCBI Taxonomy" id="2497989"/>
    <lineage>
        <taxon>Bacteria</taxon>
        <taxon>Pseudomonadati</taxon>
        <taxon>Bacteroidota</taxon>
        <taxon>Flavobacteriia</taxon>
        <taxon>Flavobacteriales</taxon>
        <taxon>Weeksellaceae</taxon>
        <taxon>Ornithobacterium</taxon>
    </lineage>
</organism>
<reference evidence="13 14" key="1">
    <citation type="submission" date="2018-09" db="EMBL/GenBank/DDBJ databases">
        <authorList>
            <consortium name="Pathogen Informatics"/>
        </authorList>
    </citation>
    <scope>NUCLEOTIDE SEQUENCE [LARGE SCALE GENOMIC DNA]</scope>
    <source>
        <strain evidence="13 14">OH-22767</strain>
    </source>
</reference>
<feature type="binding site" evidence="10">
    <location>
        <position position="205"/>
    </location>
    <ligand>
        <name>UDP-N-acetyl-alpha-D-glucosamine</name>
        <dbReference type="ChEBI" id="CHEBI:57705"/>
    </ligand>
</feature>
<dbReference type="Gene3D" id="3.40.50.2000">
    <property type="entry name" value="Glycogen Phosphorylase B"/>
    <property type="match status" value="2"/>
</dbReference>
<dbReference type="PANTHER" id="PTHR21015">
    <property type="entry name" value="UDP-N-ACETYLGLUCOSAMINE--N-ACETYLMURAMYL-(PENTAPEPTIDE) PYROPHOSPHORYL-UNDECAPRENOL N-ACETYLGLUCOSAMINE TRANSFERASE 1"/>
    <property type="match status" value="1"/>
</dbReference>
<comment type="caution">
    <text evidence="10">Lacks conserved residue(s) required for the propagation of feature annotation.</text>
</comment>
<dbReference type="GO" id="GO:0005886">
    <property type="term" value="C:plasma membrane"/>
    <property type="evidence" value="ECO:0007669"/>
    <property type="project" value="UniProtKB-SubCell"/>
</dbReference>
<feature type="binding site" evidence="10">
    <location>
        <position position="132"/>
    </location>
    <ligand>
        <name>UDP-N-acetyl-alpha-D-glucosamine</name>
        <dbReference type="ChEBI" id="CHEBI:57705"/>
    </ligand>
</feature>
<dbReference type="Pfam" id="PF03033">
    <property type="entry name" value="Glyco_transf_28"/>
    <property type="match status" value="1"/>
</dbReference>
<feature type="domain" description="Glycosyl transferase family 28 C-terminal" evidence="12">
    <location>
        <begin position="198"/>
        <end position="348"/>
    </location>
</feature>
<dbReference type="InterPro" id="IPR006009">
    <property type="entry name" value="GlcNAc_MurG"/>
</dbReference>
<comment type="pathway">
    <text evidence="10">Cell wall biogenesis; peptidoglycan biosynthesis.</text>
</comment>
<dbReference type="OrthoDB" id="9808936at2"/>
<dbReference type="GO" id="GO:0008360">
    <property type="term" value="P:regulation of cell shape"/>
    <property type="evidence" value="ECO:0007669"/>
    <property type="project" value="UniProtKB-KW"/>
</dbReference>
<dbReference type="AlphaFoldDB" id="A0A383TTJ9"/>
<dbReference type="RefSeq" id="WP_119058699.1">
    <property type="nucleotide sequence ID" value="NZ_UNSC01000001.1"/>
</dbReference>
<evidence type="ECO:0000256" key="4">
    <source>
        <dbReference type="ARBA" id="ARBA00022679"/>
    </source>
</evidence>
<evidence type="ECO:0000256" key="5">
    <source>
        <dbReference type="ARBA" id="ARBA00022960"/>
    </source>
</evidence>
<comment type="similarity">
    <text evidence="10">Belongs to the glycosyltransferase 28 family. MurG subfamily.</text>
</comment>
<keyword evidence="8 10" id="KW-0131">Cell cycle</keyword>
<evidence type="ECO:0000256" key="2">
    <source>
        <dbReference type="ARBA" id="ARBA00022618"/>
    </source>
</evidence>
<dbReference type="InterPro" id="IPR007235">
    <property type="entry name" value="Glyco_trans_28_C"/>
</dbReference>
<dbReference type="GO" id="GO:0009252">
    <property type="term" value="P:peptidoglycan biosynthetic process"/>
    <property type="evidence" value="ECO:0007669"/>
    <property type="project" value="UniProtKB-UniRule"/>
</dbReference>
<dbReference type="GO" id="GO:0050511">
    <property type="term" value="F:undecaprenyldiphospho-muramoylpentapeptide beta-N-acetylglucosaminyltransferase activity"/>
    <property type="evidence" value="ECO:0007669"/>
    <property type="project" value="UniProtKB-UniRule"/>
</dbReference>
<dbReference type="EMBL" id="UNSC01000001">
    <property type="protein sequence ID" value="SZD70984.1"/>
    <property type="molecule type" value="Genomic_DNA"/>
</dbReference>
<evidence type="ECO:0000259" key="11">
    <source>
        <dbReference type="Pfam" id="PF03033"/>
    </source>
</evidence>
<dbReference type="InterPro" id="IPR004276">
    <property type="entry name" value="GlycoTrans_28_N"/>
</dbReference>
<feature type="domain" description="Glycosyltransferase family 28 N-terminal" evidence="11">
    <location>
        <begin position="11"/>
        <end position="147"/>
    </location>
</feature>
<comment type="function">
    <text evidence="10">Cell wall formation. Catalyzes the transfer of a GlcNAc subunit on undecaprenyl-pyrophosphoryl-MurNAc-pentapeptide (lipid intermediate I) to form undecaprenyl-pyrophosphoryl-MurNAc-(pentapeptide)GlcNAc (lipid intermediate II).</text>
</comment>
<dbReference type="GO" id="GO:0051301">
    <property type="term" value="P:cell division"/>
    <property type="evidence" value="ECO:0007669"/>
    <property type="project" value="UniProtKB-KW"/>
</dbReference>
<evidence type="ECO:0000313" key="13">
    <source>
        <dbReference type="EMBL" id="SZD70984.1"/>
    </source>
</evidence>
<dbReference type="GO" id="GO:0005975">
    <property type="term" value="P:carbohydrate metabolic process"/>
    <property type="evidence" value="ECO:0007669"/>
    <property type="project" value="InterPro"/>
</dbReference>
<keyword evidence="7 10" id="KW-0472">Membrane</keyword>
<dbReference type="HAMAP" id="MF_00033">
    <property type="entry name" value="MurG"/>
    <property type="match status" value="1"/>
</dbReference>
<protein>
    <recommendedName>
        <fullName evidence="10">UDP-N-acetylglucosamine--N-acetylmuramyl-(pentapeptide) pyrophosphoryl-undecaprenol N-acetylglucosamine transferase</fullName>
        <ecNumber evidence="10">2.4.1.227</ecNumber>
    </recommendedName>
    <alternativeName>
        <fullName evidence="10">Undecaprenyl-PP-MurNAc-pentapeptide-UDPGlcNAc GlcNAc transferase</fullName>
    </alternativeName>
</protein>
<evidence type="ECO:0000259" key="12">
    <source>
        <dbReference type="Pfam" id="PF04101"/>
    </source>
</evidence>
<feature type="binding site" evidence="10">
    <location>
        <position position="173"/>
    </location>
    <ligand>
        <name>UDP-N-acetyl-alpha-D-glucosamine</name>
        <dbReference type="ChEBI" id="CHEBI:57705"/>
    </ligand>
</feature>
<keyword evidence="5 10" id="KW-0133">Cell shape</keyword>
<dbReference type="NCBIfam" id="TIGR01133">
    <property type="entry name" value="murG"/>
    <property type="match status" value="1"/>
</dbReference>
<dbReference type="SUPFAM" id="SSF53756">
    <property type="entry name" value="UDP-Glycosyltransferase/glycogen phosphorylase"/>
    <property type="match status" value="1"/>
</dbReference>
<dbReference type="Pfam" id="PF04101">
    <property type="entry name" value="Glyco_tran_28_C"/>
    <property type="match status" value="1"/>
</dbReference>
<dbReference type="PANTHER" id="PTHR21015:SF22">
    <property type="entry name" value="GLYCOSYLTRANSFERASE"/>
    <property type="match status" value="1"/>
</dbReference>
<name>A0A383TTJ9_9FLAO</name>
<feature type="binding site" evidence="10">
    <location>
        <position position="257"/>
    </location>
    <ligand>
        <name>UDP-N-acetyl-alpha-D-glucosamine</name>
        <dbReference type="ChEBI" id="CHEBI:57705"/>
    </ligand>
</feature>
<keyword evidence="2 10" id="KW-0132">Cell division</keyword>
<comment type="subcellular location">
    <subcellularLocation>
        <location evidence="10">Cell membrane</location>
        <topology evidence="10">Peripheral membrane protein</topology>
        <orientation evidence="10">Cytoplasmic side</orientation>
    </subcellularLocation>
</comment>
<dbReference type="UniPathway" id="UPA00219"/>
<comment type="catalytic activity">
    <reaction evidence="10">
        <text>di-trans,octa-cis-undecaprenyl diphospho-N-acetyl-alpha-D-muramoyl-L-alanyl-D-glutamyl-meso-2,6-diaminopimeloyl-D-alanyl-D-alanine + UDP-N-acetyl-alpha-D-glucosamine = di-trans,octa-cis-undecaprenyl diphospho-[N-acetyl-alpha-D-glucosaminyl-(1-&gt;4)]-N-acetyl-alpha-D-muramoyl-L-alanyl-D-glutamyl-meso-2,6-diaminopimeloyl-D-alanyl-D-alanine + UDP + H(+)</text>
        <dbReference type="Rhea" id="RHEA:31227"/>
        <dbReference type="ChEBI" id="CHEBI:15378"/>
        <dbReference type="ChEBI" id="CHEBI:57705"/>
        <dbReference type="ChEBI" id="CHEBI:58223"/>
        <dbReference type="ChEBI" id="CHEBI:61387"/>
        <dbReference type="ChEBI" id="CHEBI:61388"/>
        <dbReference type="EC" id="2.4.1.227"/>
    </reaction>
</comment>
<evidence type="ECO:0000256" key="6">
    <source>
        <dbReference type="ARBA" id="ARBA00022984"/>
    </source>
</evidence>